<organism evidence="4 5">
    <name type="scientific">Microthyrium microscopicum</name>
    <dbReference type="NCBI Taxonomy" id="703497"/>
    <lineage>
        <taxon>Eukaryota</taxon>
        <taxon>Fungi</taxon>
        <taxon>Dikarya</taxon>
        <taxon>Ascomycota</taxon>
        <taxon>Pezizomycotina</taxon>
        <taxon>Dothideomycetes</taxon>
        <taxon>Dothideomycetes incertae sedis</taxon>
        <taxon>Microthyriales</taxon>
        <taxon>Microthyriaceae</taxon>
        <taxon>Microthyrium</taxon>
    </lineage>
</organism>
<dbReference type="OrthoDB" id="160645at2759"/>
<evidence type="ECO:0000256" key="1">
    <source>
        <dbReference type="SAM" id="SignalP"/>
    </source>
</evidence>
<feature type="domain" description="DUF7223" evidence="3">
    <location>
        <begin position="232"/>
        <end position="364"/>
    </location>
</feature>
<name>A0A6A6UQ09_9PEZI</name>
<dbReference type="Proteomes" id="UP000799302">
    <property type="component" value="Unassembled WGS sequence"/>
</dbReference>
<dbReference type="Pfam" id="PF23865">
    <property type="entry name" value="DUF7223"/>
    <property type="match status" value="1"/>
</dbReference>
<sequence>MSAKSLVFILPLLLQNAWAAPYVAYASSNALIPGIHIGLDRSDHINLIPQDKITIFYEGRATDQPTAASITFSNAVHKTIVLEHIAHVSSISCSGSTIKVAFGDTDAFRTAQKSWTEEAKHGLILVSYQQGCGAAFPAQRSWLSVKSVQSFGDSNAITASFSEMIPEESAGDMDIEFGHIAKTPLQSRAEVANNSVSSPDFDVSKSFNFIYTPAATDDTVFGKAYPLAQVGTGANTLGLYCVSCGANGQFTVSGHVSAKLLPPKITKIELDLDGSLKASLVLAMAGAATKSFPFSKRVFSQSLSSFSIPKIISVGPSVTMDLGATLALHAKGGIEYGWTFGWPVVKAQLDLLNFKAGSSGFTPTGAPVFNYQGDAAAELNGYALIGLRFGIDVLKGKWTADVGLIDKPSVDIGATVQIHSPAQISALPEGSVLNDGLCYSAGVANDLYAEGTVGKASRSIDIAKWNGPKTSKCLKTQTVHHAPAKPTKAG</sequence>
<reference evidence="4" key="1">
    <citation type="journal article" date="2020" name="Stud. Mycol.">
        <title>101 Dothideomycetes genomes: a test case for predicting lifestyles and emergence of pathogens.</title>
        <authorList>
            <person name="Haridas S."/>
            <person name="Albert R."/>
            <person name="Binder M."/>
            <person name="Bloem J."/>
            <person name="Labutti K."/>
            <person name="Salamov A."/>
            <person name="Andreopoulos B."/>
            <person name="Baker S."/>
            <person name="Barry K."/>
            <person name="Bills G."/>
            <person name="Bluhm B."/>
            <person name="Cannon C."/>
            <person name="Castanera R."/>
            <person name="Culley D."/>
            <person name="Daum C."/>
            <person name="Ezra D."/>
            <person name="Gonzalez J."/>
            <person name="Henrissat B."/>
            <person name="Kuo A."/>
            <person name="Liang C."/>
            <person name="Lipzen A."/>
            <person name="Lutzoni F."/>
            <person name="Magnuson J."/>
            <person name="Mondo S."/>
            <person name="Nolan M."/>
            <person name="Ohm R."/>
            <person name="Pangilinan J."/>
            <person name="Park H.-J."/>
            <person name="Ramirez L."/>
            <person name="Alfaro M."/>
            <person name="Sun H."/>
            <person name="Tritt A."/>
            <person name="Yoshinaga Y."/>
            <person name="Zwiers L.-H."/>
            <person name="Turgeon B."/>
            <person name="Goodwin S."/>
            <person name="Spatafora J."/>
            <person name="Crous P."/>
            <person name="Grigoriev I."/>
        </authorList>
    </citation>
    <scope>NUCLEOTIDE SEQUENCE</scope>
    <source>
        <strain evidence="4">CBS 115976</strain>
    </source>
</reference>
<dbReference type="InterPro" id="IPR054293">
    <property type="entry name" value="DUF7029"/>
</dbReference>
<keyword evidence="1" id="KW-0732">Signal</keyword>
<dbReference type="Pfam" id="PF22974">
    <property type="entry name" value="DUF7029"/>
    <property type="match status" value="1"/>
</dbReference>
<gene>
    <name evidence="4" type="ORF">BT63DRAFT_449344</name>
</gene>
<feature type="domain" description="DUF7029" evidence="2">
    <location>
        <begin position="77"/>
        <end position="173"/>
    </location>
</feature>
<evidence type="ECO:0000259" key="2">
    <source>
        <dbReference type="Pfam" id="PF22974"/>
    </source>
</evidence>
<dbReference type="AlphaFoldDB" id="A0A6A6UQ09"/>
<keyword evidence="5" id="KW-1185">Reference proteome</keyword>
<dbReference type="EMBL" id="MU004230">
    <property type="protein sequence ID" value="KAF2674352.1"/>
    <property type="molecule type" value="Genomic_DNA"/>
</dbReference>
<proteinExistence type="predicted"/>
<feature type="chain" id="PRO_5025420334" description="Acid protease" evidence="1">
    <location>
        <begin position="20"/>
        <end position="490"/>
    </location>
</feature>
<protein>
    <recommendedName>
        <fullName evidence="6">Acid protease</fullName>
    </recommendedName>
</protein>
<evidence type="ECO:0000313" key="4">
    <source>
        <dbReference type="EMBL" id="KAF2674352.1"/>
    </source>
</evidence>
<evidence type="ECO:0000313" key="5">
    <source>
        <dbReference type="Proteomes" id="UP000799302"/>
    </source>
</evidence>
<feature type="signal peptide" evidence="1">
    <location>
        <begin position="1"/>
        <end position="19"/>
    </location>
</feature>
<evidence type="ECO:0008006" key="6">
    <source>
        <dbReference type="Google" id="ProtNLM"/>
    </source>
</evidence>
<dbReference type="InterPro" id="IPR055647">
    <property type="entry name" value="DUF7223"/>
</dbReference>
<accession>A0A6A6UQ09</accession>
<evidence type="ECO:0000259" key="3">
    <source>
        <dbReference type="Pfam" id="PF23865"/>
    </source>
</evidence>